<name>A0A939RZP7_9MICO</name>
<evidence type="ECO:0000256" key="9">
    <source>
        <dbReference type="ARBA" id="ARBA00022759"/>
    </source>
</evidence>
<sequence length="226" mass="23800">MSESKDPTLDLERELLEAGYACVIGVDEVGRGAIAGPVAVGVHAVVGVGGGFPEGLRDSKLLSEKRREAIAPHVEAWGAGGVGYASAAEIDEFGITAMLGEAGRRALLVLHAAGIPVERAAIIVDGSHDWLTPALRAPLDVRTRVGADRLCAGVAAASVRAKVARDAIMRAAHDAHPGYAWASNKGYGARAHYDGIAEFGLTELHRRTWIERAERPRAIGWSGEQT</sequence>
<dbReference type="GO" id="GO:0003723">
    <property type="term" value="F:RNA binding"/>
    <property type="evidence" value="ECO:0007669"/>
    <property type="project" value="UniProtKB-UniRule"/>
</dbReference>
<dbReference type="InterPro" id="IPR022898">
    <property type="entry name" value="RNase_HII"/>
</dbReference>
<keyword evidence="8 12" id="KW-0479">Metal-binding</keyword>
<keyword evidence="10 12" id="KW-0378">Hydrolase</keyword>
<evidence type="ECO:0000256" key="8">
    <source>
        <dbReference type="ARBA" id="ARBA00022723"/>
    </source>
</evidence>
<evidence type="ECO:0000256" key="5">
    <source>
        <dbReference type="ARBA" id="ARBA00007383"/>
    </source>
</evidence>
<dbReference type="InterPro" id="IPR001352">
    <property type="entry name" value="RNase_HII/HIII"/>
</dbReference>
<evidence type="ECO:0000259" key="14">
    <source>
        <dbReference type="PROSITE" id="PS51975"/>
    </source>
</evidence>
<dbReference type="GO" id="GO:0032299">
    <property type="term" value="C:ribonuclease H2 complex"/>
    <property type="evidence" value="ECO:0007669"/>
    <property type="project" value="TreeGrafter"/>
</dbReference>
<protein>
    <recommendedName>
        <fullName evidence="13">Ribonuclease</fullName>
        <ecNumber evidence="13">3.1.26.4</ecNumber>
    </recommendedName>
</protein>
<keyword evidence="7 12" id="KW-0540">Nuclease</keyword>
<reference evidence="15" key="1">
    <citation type="submission" date="2021-03" db="EMBL/GenBank/DDBJ databases">
        <title>Leucobacter chromiisoli sp. nov., isolated from chromium-containing soil of chemical plant.</title>
        <authorList>
            <person name="Xu Z."/>
        </authorList>
    </citation>
    <scope>NUCLEOTIDE SEQUENCE</scope>
    <source>
        <strain evidence="15">A2</strain>
    </source>
</reference>
<dbReference type="CDD" id="cd07182">
    <property type="entry name" value="RNase_HII_bacteria_HII_like"/>
    <property type="match status" value="1"/>
</dbReference>
<dbReference type="InterPro" id="IPR036397">
    <property type="entry name" value="RNaseH_sf"/>
</dbReference>
<evidence type="ECO:0000313" key="15">
    <source>
        <dbReference type="EMBL" id="MBO1805704.1"/>
    </source>
</evidence>
<proteinExistence type="inferred from homology"/>
<evidence type="ECO:0000256" key="2">
    <source>
        <dbReference type="ARBA" id="ARBA00001946"/>
    </source>
</evidence>
<feature type="domain" description="RNase H type-2" evidence="14">
    <location>
        <begin position="21"/>
        <end position="221"/>
    </location>
</feature>
<dbReference type="Proteomes" id="UP000664398">
    <property type="component" value="Unassembled WGS sequence"/>
</dbReference>
<accession>A0A939RZP7</accession>
<dbReference type="InterPro" id="IPR012337">
    <property type="entry name" value="RNaseH-like_sf"/>
</dbReference>
<keyword evidence="6" id="KW-0963">Cytoplasm</keyword>
<feature type="binding site" evidence="12">
    <location>
        <position position="27"/>
    </location>
    <ligand>
        <name>a divalent metal cation</name>
        <dbReference type="ChEBI" id="CHEBI:60240"/>
    </ligand>
</feature>
<comment type="function">
    <text evidence="3 13">Endonuclease that specifically degrades the RNA of RNA-DNA hybrids.</text>
</comment>
<comment type="cofactor">
    <cofactor evidence="12">
        <name>Mn(2+)</name>
        <dbReference type="ChEBI" id="CHEBI:29035"/>
    </cofactor>
    <cofactor evidence="12">
        <name>Mg(2+)</name>
        <dbReference type="ChEBI" id="CHEBI:18420"/>
    </cofactor>
    <text evidence="12">Manganese or magnesium. Binds 1 divalent metal ion per monomer in the absence of substrate. May bind a second metal ion after substrate binding.</text>
</comment>
<dbReference type="SUPFAM" id="SSF53098">
    <property type="entry name" value="Ribonuclease H-like"/>
    <property type="match status" value="1"/>
</dbReference>
<evidence type="ECO:0000256" key="10">
    <source>
        <dbReference type="ARBA" id="ARBA00022801"/>
    </source>
</evidence>
<evidence type="ECO:0000256" key="11">
    <source>
        <dbReference type="ARBA" id="ARBA00023211"/>
    </source>
</evidence>
<evidence type="ECO:0000256" key="1">
    <source>
        <dbReference type="ARBA" id="ARBA00000077"/>
    </source>
</evidence>
<dbReference type="RefSeq" id="WP_208046174.1">
    <property type="nucleotide sequence ID" value="NZ_JAGDYL010000017.1"/>
</dbReference>
<comment type="cofactor">
    <cofactor evidence="2">
        <name>Mg(2+)</name>
        <dbReference type="ChEBI" id="CHEBI:18420"/>
    </cofactor>
</comment>
<keyword evidence="16" id="KW-1185">Reference proteome</keyword>
<dbReference type="AlphaFoldDB" id="A0A939RZP7"/>
<comment type="subcellular location">
    <subcellularLocation>
        <location evidence="4">Cytoplasm</location>
    </subcellularLocation>
</comment>
<dbReference type="PANTHER" id="PTHR10954:SF18">
    <property type="entry name" value="RIBONUCLEASE HII"/>
    <property type="match status" value="1"/>
</dbReference>
<dbReference type="InterPro" id="IPR024567">
    <property type="entry name" value="RNase_HII/HIII_dom"/>
</dbReference>
<dbReference type="Pfam" id="PF01351">
    <property type="entry name" value="RNase_HII"/>
    <property type="match status" value="1"/>
</dbReference>
<organism evidence="15 16">
    <name type="scientific">Leucobacter ruminantium</name>
    <dbReference type="NCBI Taxonomy" id="1289170"/>
    <lineage>
        <taxon>Bacteria</taxon>
        <taxon>Bacillati</taxon>
        <taxon>Actinomycetota</taxon>
        <taxon>Actinomycetes</taxon>
        <taxon>Micrococcales</taxon>
        <taxon>Microbacteriaceae</taxon>
        <taxon>Leucobacter</taxon>
    </lineage>
</organism>
<evidence type="ECO:0000256" key="4">
    <source>
        <dbReference type="ARBA" id="ARBA00004496"/>
    </source>
</evidence>
<feature type="binding site" evidence="12">
    <location>
        <position position="125"/>
    </location>
    <ligand>
        <name>a divalent metal cation</name>
        <dbReference type="ChEBI" id="CHEBI:60240"/>
    </ligand>
</feature>
<keyword evidence="11" id="KW-0464">Manganese</keyword>
<comment type="caution">
    <text evidence="15">The sequence shown here is derived from an EMBL/GenBank/DDBJ whole genome shotgun (WGS) entry which is preliminary data.</text>
</comment>
<dbReference type="Gene3D" id="3.30.420.10">
    <property type="entry name" value="Ribonuclease H-like superfamily/Ribonuclease H"/>
    <property type="match status" value="1"/>
</dbReference>
<feature type="binding site" evidence="12">
    <location>
        <position position="28"/>
    </location>
    <ligand>
        <name>a divalent metal cation</name>
        <dbReference type="ChEBI" id="CHEBI:60240"/>
    </ligand>
</feature>
<dbReference type="GO" id="GO:0043137">
    <property type="term" value="P:DNA replication, removal of RNA primer"/>
    <property type="evidence" value="ECO:0007669"/>
    <property type="project" value="TreeGrafter"/>
</dbReference>
<comment type="catalytic activity">
    <reaction evidence="1 12 13">
        <text>Endonucleolytic cleavage to 5'-phosphomonoester.</text>
        <dbReference type="EC" id="3.1.26.4"/>
    </reaction>
</comment>
<evidence type="ECO:0000256" key="3">
    <source>
        <dbReference type="ARBA" id="ARBA00004065"/>
    </source>
</evidence>
<keyword evidence="9 12" id="KW-0255">Endonuclease</keyword>
<dbReference type="GO" id="GO:0046872">
    <property type="term" value="F:metal ion binding"/>
    <property type="evidence" value="ECO:0007669"/>
    <property type="project" value="UniProtKB-KW"/>
</dbReference>
<dbReference type="NCBIfam" id="NF000595">
    <property type="entry name" value="PRK00015.1-3"/>
    <property type="match status" value="1"/>
</dbReference>
<evidence type="ECO:0000256" key="12">
    <source>
        <dbReference type="PROSITE-ProRule" id="PRU01319"/>
    </source>
</evidence>
<dbReference type="GO" id="GO:0006298">
    <property type="term" value="P:mismatch repair"/>
    <property type="evidence" value="ECO:0007669"/>
    <property type="project" value="TreeGrafter"/>
</dbReference>
<comment type="similarity">
    <text evidence="5 13">Belongs to the RNase HII family.</text>
</comment>
<evidence type="ECO:0000256" key="7">
    <source>
        <dbReference type="ARBA" id="ARBA00022722"/>
    </source>
</evidence>
<dbReference type="PROSITE" id="PS51975">
    <property type="entry name" value="RNASE_H_2"/>
    <property type="match status" value="1"/>
</dbReference>
<dbReference type="EC" id="3.1.26.4" evidence="13"/>
<evidence type="ECO:0000313" key="16">
    <source>
        <dbReference type="Proteomes" id="UP000664398"/>
    </source>
</evidence>
<evidence type="ECO:0000256" key="13">
    <source>
        <dbReference type="RuleBase" id="RU003515"/>
    </source>
</evidence>
<evidence type="ECO:0000256" key="6">
    <source>
        <dbReference type="ARBA" id="ARBA00022490"/>
    </source>
</evidence>
<dbReference type="GO" id="GO:0004523">
    <property type="term" value="F:RNA-DNA hybrid ribonuclease activity"/>
    <property type="evidence" value="ECO:0007669"/>
    <property type="project" value="UniProtKB-UniRule"/>
</dbReference>
<dbReference type="GO" id="GO:0005737">
    <property type="term" value="C:cytoplasm"/>
    <property type="evidence" value="ECO:0007669"/>
    <property type="project" value="UniProtKB-SubCell"/>
</dbReference>
<dbReference type="EMBL" id="JAGDYL010000017">
    <property type="protein sequence ID" value="MBO1805704.1"/>
    <property type="molecule type" value="Genomic_DNA"/>
</dbReference>
<dbReference type="PANTHER" id="PTHR10954">
    <property type="entry name" value="RIBONUCLEASE H2 SUBUNIT A"/>
    <property type="match status" value="1"/>
</dbReference>
<gene>
    <name evidence="15" type="ORF">J4H91_10305</name>
</gene>